<evidence type="ECO:0008006" key="10">
    <source>
        <dbReference type="Google" id="ProtNLM"/>
    </source>
</evidence>
<dbReference type="GO" id="GO:0140663">
    <property type="term" value="F:ATP-dependent FeS chaperone activity"/>
    <property type="evidence" value="ECO:0007669"/>
    <property type="project" value="InterPro"/>
</dbReference>
<evidence type="ECO:0000313" key="8">
    <source>
        <dbReference type="EMBL" id="WFD35997.1"/>
    </source>
</evidence>
<dbReference type="InterPro" id="IPR033756">
    <property type="entry name" value="YlxH/NBP35"/>
</dbReference>
<dbReference type="GO" id="GO:0005524">
    <property type="term" value="F:ATP binding"/>
    <property type="evidence" value="ECO:0007669"/>
    <property type="project" value="UniProtKB-KW"/>
</dbReference>
<dbReference type="AlphaFoldDB" id="A0AAF0J6W5"/>
<evidence type="ECO:0000256" key="2">
    <source>
        <dbReference type="ARBA" id="ARBA00022741"/>
    </source>
</evidence>
<name>A0AAF0J6W5_9BASI</name>
<dbReference type="GO" id="GO:0032981">
    <property type="term" value="P:mitochondrial respiratory chain complex I assembly"/>
    <property type="evidence" value="ECO:0007669"/>
    <property type="project" value="TreeGrafter"/>
</dbReference>
<sequence>MWRRALHTTIRRAHENPLGLPKNNQRLPPTMPRRGSGTPAKRPIPNVKRVIAVASGKGGVGKSTIAANLALALGATSRDAIGRRARVGLLDLDIYGPSVPKLMGLEDMGEPDLTPSGALVPMTNHSVQCMSMGFLLPPSNSGSNADTPVVWRGLMVMKAVQQLLFDVDWREGQSPSGAPLDVLVIDMPPGTGDVALSLSQLVTVDGAVIVSTPQQVALADARKGITMFQKVNVPIIGLVLNMSHFVAPDTGTTYPLFGPPDSFDALAQRVGVPVLGRVPLEMHVSAGGDRGVPEVIRPPAPDAPAVGTASKQVFMQIARKTWQNIP</sequence>
<dbReference type="Proteomes" id="UP001219933">
    <property type="component" value="Chromosome 4"/>
</dbReference>
<feature type="region of interest" description="Disordered" evidence="7">
    <location>
        <begin position="12"/>
        <end position="43"/>
    </location>
</feature>
<dbReference type="FunFam" id="3.40.50.300:FF:001278">
    <property type="entry name" value="Iron-sulfur cluster carrier protein"/>
    <property type="match status" value="1"/>
</dbReference>
<dbReference type="GO" id="GO:0051539">
    <property type="term" value="F:4 iron, 4 sulfur cluster binding"/>
    <property type="evidence" value="ECO:0007669"/>
    <property type="project" value="TreeGrafter"/>
</dbReference>
<evidence type="ECO:0000256" key="6">
    <source>
        <dbReference type="ARBA" id="ARBA00024036"/>
    </source>
</evidence>
<dbReference type="InterPro" id="IPR019591">
    <property type="entry name" value="Mrp/NBP35_ATP-bd"/>
</dbReference>
<dbReference type="PANTHER" id="PTHR42961">
    <property type="entry name" value="IRON-SULFUR PROTEIN NUBPL"/>
    <property type="match status" value="1"/>
</dbReference>
<keyword evidence="5" id="KW-0411">Iron-sulfur</keyword>
<keyword evidence="3" id="KW-0067">ATP-binding</keyword>
<evidence type="ECO:0000256" key="4">
    <source>
        <dbReference type="ARBA" id="ARBA00023004"/>
    </source>
</evidence>
<dbReference type="GO" id="GO:0016226">
    <property type="term" value="P:iron-sulfur cluster assembly"/>
    <property type="evidence" value="ECO:0007669"/>
    <property type="project" value="InterPro"/>
</dbReference>
<keyword evidence="1" id="KW-0479">Metal-binding</keyword>
<dbReference type="InterPro" id="IPR044304">
    <property type="entry name" value="NUBPL-like"/>
</dbReference>
<dbReference type="Gene3D" id="3.40.50.300">
    <property type="entry name" value="P-loop containing nucleotide triphosphate hydrolases"/>
    <property type="match status" value="1"/>
</dbReference>
<evidence type="ECO:0000256" key="5">
    <source>
        <dbReference type="ARBA" id="ARBA00023014"/>
    </source>
</evidence>
<dbReference type="GO" id="GO:0005739">
    <property type="term" value="C:mitochondrion"/>
    <property type="evidence" value="ECO:0007669"/>
    <property type="project" value="TreeGrafter"/>
</dbReference>
<evidence type="ECO:0000256" key="7">
    <source>
        <dbReference type="SAM" id="MobiDB-lite"/>
    </source>
</evidence>
<evidence type="ECO:0000256" key="1">
    <source>
        <dbReference type="ARBA" id="ARBA00022723"/>
    </source>
</evidence>
<dbReference type="InterPro" id="IPR027417">
    <property type="entry name" value="P-loop_NTPase"/>
</dbReference>
<dbReference type="PANTHER" id="PTHR42961:SF2">
    <property type="entry name" value="IRON-SULFUR PROTEIN NUBPL"/>
    <property type="match status" value="1"/>
</dbReference>
<dbReference type="Pfam" id="PF10609">
    <property type="entry name" value="ParA"/>
    <property type="match status" value="1"/>
</dbReference>
<keyword evidence="4" id="KW-0408">Iron</keyword>
<keyword evidence="2" id="KW-0547">Nucleotide-binding</keyword>
<dbReference type="GO" id="GO:0046872">
    <property type="term" value="F:metal ion binding"/>
    <property type="evidence" value="ECO:0007669"/>
    <property type="project" value="UniProtKB-KW"/>
</dbReference>
<proteinExistence type="inferred from homology"/>
<reference evidence="8" key="1">
    <citation type="submission" date="2023-03" db="EMBL/GenBank/DDBJ databases">
        <title>Mating type loci evolution in Malassezia.</title>
        <authorList>
            <person name="Coelho M.A."/>
        </authorList>
    </citation>
    <scope>NUCLEOTIDE SEQUENCE</scope>
    <source>
        <strain evidence="8">CBS 11721</strain>
    </source>
</reference>
<gene>
    <name evidence="8" type="ORF">MCUN1_002868</name>
</gene>
<dbReference type="EMBL" id="CP119880">
    <property type="protein sequence ID" value="WFD35997.1"/>
    <property type="molecule type" value="Genomic_DNA"/>
</dbReference>
<dbReference type="SUPFAM" id="SSF52540">
    <property type="entry name" value="P-loop containing nucleoside triphosphate hydrolases"/>
    <property type="match status" value="1"/>
</dbReference>
<accession>A0AAF0J6W5</accession>
<dbReference type="CDD" id="cd02037">
    <property type="entry name" value="Mrp_NBP35"/>
    <property type="match status" value="1"/>
</dbReference>
<protein>
    <recommendedName>
        <fullName evidence="10">Iron-sulfur protein IND1</fullName>
    </recommendedName>
</protein>
<evidence type="ECO:0000256" key="3">
    <source>
        <dbReference type="ARBA" id="ARBA00022840"/>
    </source>
</evidence>
<keyword evidence="9" id="KW-1185">Reference proteome</keyword>
<organism evidence="8 9">
    <name type="scientific">Malassezia cuniculi</name>
    <dbReference type="NCBI Taxonomy" id="948313"/>
    <lineage>
        <taxon>Eukaryota</taxon>
        <taxon>Fungi</taxon>
        <taxon>Dikarya</taxon>
        <taxon>Basidiomycota</taxon>
        <taxon>Ustilaginomycotina</taxon>
        <taxon>Malasseziomycetes</taxon>
        <taxon>Malasseziales</taxon>
        <taxon>Malasseziaceae</taxon>
        <taxon>Malassezia</taxon>
    </lineage>
</organism>
<evidence type="ECO:0000313" key="9">
    <source>
        <dbReference type="Proteomes" id="UP001219933"/>
    </source>
</evidence>
<comment type="similarity">
    <text evidence="6">Belongs to the Mrp/NBP35 ATP-binding proteins family.</text>
</comment>
<dbReference type="HAMAP" id="MF_02040">
    <property type="entry name" value="Mrp_NBP35"/>
    <property type="match status" value="1"/>
</dbReference>